<organism evidence="6 7">
    <name type="scientific">Lasallia pustulata</name>
    <dbReference type="NCBI Taxonomy" id="136370"/>
    <lineage>
        <taxon>Eukaryota</taxon>
        <taxon>Fungi</taxon>
        <taxon>Dikarya</taxon>
        <taxon>Ascomycota</taxon>
        <taxon>Pezizomycotina</taxon>
        <taxon>Lecanoromycetes</taxon>
        <taxon>OSLEUM clade</taxon>
        <taxon>Umbilicariomycetidae</taxon>
        <taxon>Umbilicariales</taxon>
        <taxon>Umbilicariaceae</taxon>
        <taxon>Lasallia</taxon>
    </lineage>
</organism>
<name>A0A5M8Q404_9LECA</name>
<dbReference type="EMBL" id="VXIT01000001">
    <property type="protein sequence ID" value="KAA6415741.1"/>
    <property type="molecule type" value="Genomic_DNA"/>
</dbReference>
<protein>
    <recommendedName>
        <fullName evidence="5">FAD-binding domain-containing protein</fullName>
    </recommendedName>
</protein>
<evidence type="ECO:0000259" key="5">
    <source>
        <dbReference type="Pfam" id="PF01494"/>
    </source>
</evidence>
<dbReference type="PANTHER" id="PTHR46972:SF1">
    <property type="entry name" value="FAD DEPENDENT OXIDOREDUCTASE DOMAIN-CONTAINING PROTEIN"/>
    <property type="match status" value="1"/>
</dbReference>
<dbReference type="GO" id="GO:0071949">
    <property type="term" value="F:FAD binding"/>
    <property type="evidence" value="ECO:0007669"/>
    <property type="project" value="InterPro"/>
</dbReference>
<dbReference type="InterPro" id="IPR002938">
    <property type="entry name" value="FAD-bd"/>
</dbReference>
<dbReference type="OrthoDB" id="655030at2759"/>
<sequence>MGNKRILIYAFGKRTEKWAGNCRYDTSKVGEVKRALLEEYVDWAGELQDFIRSAEEVTLSQIYMLPIGHGWTSRKGFTLIGDAAHFMTPFAGEGLNVAMLDALELAQEIIASTQNGGASCLATAVVFERAGAVAEVSRRSKEFMFRGDAPGGLIKELW</sequence>
<proteinExistence type="predicted"/>
<keyword evidence="1" id="KW-0285">Flavoprotein</keyword>
<dbReference type="Pfam" id="PF01494">
    <property type="entry name" value="FAD_binding_3"/>
    <property type="match status" value="1"/>
</dbReference>
<dbReference type="AlphaFoldDB" id="A0A5M8Q404"/>
<accession>A0A5M8Q404</accession>
<evidence type="ECO:0000313" key="7">
    <source>
        <dbReference type="Proteomes" id="UP000324767"/>
    </source>
</evidence>
<keyword evidence="4" id="KW-0503">Monooxygenase</keyword>
<comment type="caution">
    <text evidence="6">The sequence shown here is derived from an EMBL/GenBank/DDBJ whole genome shotgun (WGS) entry which is preliminary data.</text>
</comment>
<evidence type="ECO:0000256" key="2">
    <source>
        <dbReference type="ARBA" id="ARBA00022827"/>
    </source>
</evidence>
<dbReference type="Gene3D" id="3.50.50.60">
    <property type="entry name" value="FAD/NAD(P)-binding domain"/>
    <property type="match status" value="1"/>
</dbReference>
<evidence type="ECO:0000256" key="3">
    <source>
        <dbReference type="ARBA" id="ARBA00023002"/>
    </source>
</evidence>
<dbReference type="Proteomes" id="UP000324767">
    <property type="component" value="Unassembled WGS sequence"/>
</dbReference>
<keyword evidence="2" id="KW-0274">FAD</keyword>
<dbReference type="InterPro" id="IPR036188">
    <property type="entry name" value="FAD/NAD-bd_sf"/>
</dbReference>
<evidence type="ECO:0000256" key="1">
    <source>
        <dbReference type="ARBA" id="ARBA00022630"/>
    </source>
</evidence>
<reference evidence="6 7" key="1">
    <citation type="submission" date="2019-09" db="EMBL/GenBank/DDBJ databases">
        <title>The hologenome of the rock-dwelling lichen Lasallia pustulata.</title>
        <authorList>
            <person name="Greshake Tzovaras B."/>
            <person name="Segers F."/>
            <person name="Bicker A."/>
            <person name="Dal Grande F."/>
            <person name="Otte J."/>
            <person name="Hankeln T."/>
            <person name="Schmitt I."/>
            <person name="Ebersberger I."/>
        </authorList>
    </citation>
    <scope>NUCLEOTIDE SEQUENCE [LARGE SCALE GENOMIC DNA]</scope>
    <source>
        <strain evidence="6">A1-1</strain>
    </source>
</reference>
<dbReference type="SUPFAM" id="SSF51905">
    <property type="entry name" value="FAD/NAD(P)-binding domain"/>
    <property type="match status" value="1"/>
</dbReference>
<evidence type="ECO:0000256" key="4">
    <source>
        <dbReference type="ARBA" id="ARBA00023033"/>
    </source>
</evidence>
<dbReference type="PANTHER" id="PTHR46972">
    <property type="entry name" value="MONOOXYGENASE ASQM-RELATED"/>
    <property type="match status" value="1"/>
</dbReference>
<evidence type="ECO:0000313" key="6">
    <source>
        <dbReference type="EMBL" id="KAA6415741.1"/>
    </source>
</evidence>
<feature type="domain" description="FAD-binding" evidence="5">
    <location>
        <begin position="78"/>
        <end position="125"/>
    </location>
</feature>
<keyword evidence="3" id="KW-0560">Oxidoreductase</keyword>
<gene>
    <name evidence="6" type="ORF">FRX48_00459</name>
</gene>
<dbReference type="GO" id="GO:0004497">
    <property type="term" value="F:monooxygenase activity"/>
    <property type="evidence" value="ECO:0007669"/>
    <property type="project" value="UniProtKB-KW"/>
</dbReference>